<dbReference type="EMBL" id="WNCN01000005">
    <property type="protein sequence ID" value="MTU38785.1"/>
    <property type="molecule type" value="Genomic_DNA"/>
</dbReference>
<evidence type="ECO:0000313" key="14">
    <source>
        <dbReference type="EMBL" id="RHH75353.1"/>
    </source>
</evidence>
<organism evidence="7 20">
    <name type="scientific">Parabacteroides merdae</name>
    <dbReference type="NCBI Taxonomy" id="46503"/>
    <lineage>
        <taxon>Bacteria</taxon>
        <taxon>Pseudomonadati</taxon>
        <taxon>Bacteroidota</taxon>
        <taxon>Bacteroidia</taxon>
        <taxon>Bacteroidales</taxon>
        <taxon>Tannerellaceae</taxon>
        <taxon>Parabacteroides</taxon>
    </lineage>
</organism>
<dbReference type="GO" id="GO:0003735">
    <property type="term" value="F:structural constituent of ribosome"/>
    <property type="evidence" value="ECO:0007669"/>
    <property type="project" value="InterPro"/>
</dbReference>
<dbReference type="EMBL" id="BQNZ01000001">
    <property type="protein sequence ID" value="GKH70530.1"/>
    <property type="molecule type" value="Genomic_DNA"/>
</dbReference>
<evidence type="ECO:0000313" key="6">
    <source>
        <dbReference type="EMBL" id="GKH70530.1"/>
    </source>
</evidence>
<dbReference type="Proteomes" id="UP000285173">
    <property type="component" value="Unassembled WGS sequence"/>
</dbReference>
<comment type="caution">
    <text evidence="7">The sequence shown here is derived from an EMBL/GenBank/DDBJ whole genome shotgun (WGS) entry which is preliminary data.</text>
</comment>
<dbReference type="EMBL" id="QRKC01000008">
    <property type="protein sequence ID" value="RHH75353.1"/>
    <property type="molecule type" value="Genomic_DNA"/>
</dbReference>
<evidence type="ECO:0000256" key="1">
    <source>
        <dbReference type="ARBA" id="ARBA00009254"/>
    </source>
</evidence>
<name>A0A351DZW0_9BACT</name>
<dbReference type="NCBIfam" id="TIGR00012">
    <property type="entry name" value="L29"/>
    <property type="match status" value="1"/>
</dbReference>
<dbReference type="OrthoDB" id="5296761at2"/>
<dbReference type="Proteomes" id="UP000437446">
    <property type="component" value="Unassembled WGS sequence"/>
</dbReference>
<evidence type="ECO:0000313" key="21">
    <source>
        <dbReference type="Proteomes" id="UP000448908"/>
    </source>
</evidence>
<evidence type="ECO:0000313" key="13">
    <source>
        <dbReference type="EMBL" id="RHC90223.1"/>
    </source>
</evidence>
<dbReference type="Gene3D" id="1.10.287.310">
    <property type="match status" value="1"/>
</dbReference>
<dbReference type="CDD" id="cd00427">
    <property type="entry name" value="Ribosomal_L29_HIP"/>
    <property type="match status" value="1"/>
</dbReference>
<dbReference type="Proteomes" id="UP000434916">
    <property type="component" value="Unassembled WGS sequence"/>
</dbReference>
<dbReference type="EMBL" id="QSEF01000020">
    <property type="protein sequence ID" value="RGZ45805.1"/>
    <property type="molecule type" value="Genomic_DNA"/>
</dbReference>
<dbReference type="GO" id="GO:1990904">
    <property type="term" value="C:ribonucleoprotein complex"/>
    <property type="evidence" value="ECO:0007669"/>
    <property type="project" value="UniProtKB-KW"/>
</dbReference>
<sequence length="66" mass="7762">MKIAEIRELSTKELVERIDAEVAAYDQKVINHSISPSENPAQIKQQRRMIARMKTELRQRELNNKN</sequence>
<evidence type="ECO:0000313" key="19">
    <source>
        <dbReference type="Proteomes" id="UP000434916"/>
    </source>
</evidence>
<dbReference type="Proteomes" id="UP000261088">
    <property type="component" value="Unassembled WGS sequence"/>
</dbReference>
<gene>
    <name evidence="5 7" type="primary">rpmC</name>
    <name evidence="6" type="ORF">CE91St3_03930</name>
    <name evidence="14" type="ORF">DW191_15840</name>
    <name evidence="13" type="ORF">DW828_01430</name>
    <name evidence="12" type="ORF">DW986_13745</name>
    <name evidence="11" type="ORF">DXB61_07270</name>
    <name evidence="7" type="ORF">GMD66_11590</name>
    <name evidence="8" type="ORF">GMD82_04550</name>
    <name evidence="9" type="ORF">GMD92_06970</name>
    <name evidence="10" type="ORF">GME02_05705</name>
</gene>
<evidence type="ECO:0000313" key="15">
    <source>
        <dbReference type="Proteomes" id="UP000261088"/>
    </source>
</evidence>
<dbReference type="GeneID" id="49204382"/>
<evidence type="ECO:0000313" key="12">
    <source>
        <dbReference type="EMBL" id="RGZ45805.1"/>
    </source>
</evidence>
<keyword evidence="3 5" id="KW-0687">Ribonucleoprotein</keyword>
<dbReference type="EMBL" id="QSII01000001">
    <property type="protein sequence ID" value="RHC90223.1"/>
    <property type="molecule type" value="Genomic_DNA"/>
</dbReference>
<dbReference type="HAMAP" id="MF_00374">
    <property type="entry name" value="Ribosomal_uL29"/>
    <property type="match status" value="1"/>
</dbReference>
<evidence type="ECO:0000313" key="20">
    <source>
        <dbReference type="Proteomes" id="UP000437446"/>
    </source>
</evidence>
<dbReference type="GO" id="GO:0006412">
    <property type="term" value="P:translation"/>
    <property type="evidence" value="ECO:0007669"/>
    <property type="project" value="UniProtKB-UniRule"/>
</dbReference>
<accession>A0A351DZW0</accession>
<dbReference type="Proteomes" id="UP000482671">
    <property type="component" value="Unassembled WGS sequence"/>
</dbReference>
<dbReference type="STRING" id="46503.ERS852463_03025"/>
<evidence type="ECO:0000313" key="22">
    <source>
        <dbReference type="Proteomes" id="UP000482671"/>
    </source>
</evidence>
<evidence type="ECO:0000256" key="4">
    <source>
        <dbReference type="ARBA" id="ARBA00035204"/>
    </source>
</evidence>
<dbReference type="GO" id="GO:0005840">
    <property type="term" value="C:ribosome"/>
    <property type="evidence" value="ECO:0007669"/>
    <property type="project" value="UniProtKB-KW"/>
</dbReference>
<evidence type="ECO:0000313" key="16">
    <source>
        <dbReference type="Proteomes" id="UP000283732"/>
    </source>
</evidence>
<reference evidence="19 20" key="2">
    <citation type="journal article" date="2019" name="Nat. Med.">
        <title>A library of human gut bacterial isolates paired with longitudinal multiomics data enables mechanistic microbiome research.</title>
        <authorList>
            <person name="Poyet M."/>
            <person name="Groussin M."/>
            <person name="Gibbons S.M."/>
            <person name="Avila-Pacheco J."/>
            <person name="Jiang X."/>
            <person name="Kearney S.M."/>
            <person name="Perrotta A.R."/>
            <person name="Berdy B."/>
            <person name="Zhao S."/>
            <person name="Lieberman T.D."/>
            <person name="Swanson P.K."/>
            <person name="Smith M."/>
            <person name="Roesemann S."/>
            <person name="Alexander J.E."/>
            <person name="Rich S.A."/>
            <person name="Livny J."/>
            <person name="Vlamakis H."/>
            <person name="Clish C."/>
            <person name="Bullock K."/>
            <person name="Deik A."/>
            <person name="Scott J."/>
            <person name="Pierce K.A."/>
            <person name="Xavier R.J."/>
            <person name="Alm E.J."/>
        </authorList>
    </citation>
    <scope>NUCLEOTIDE SEQUENCE [LARGE SCALE GENOMIC DNA]</scope>
    <source>
        <strain evidence="10 22">BIOML-A11</strain>
        <strain evidence="9 21">BIOML-A16</strain>
        <strain evidence="7 20">BIOML-A25</strain>
        <strain evidence="8 19">BIOML-A29</strain>
    </source>
</reference>
<keyword evidence="19" id="KW-1185">Reference proteome</keyword>
<evidence type="ECO:0000256" key="5">
    <source>
        <dbReference type="HAMAP-Rule" id="MF_00374"/>
    </source>
</evidence>
<evidence type="ECO:0000256" key="3">
    <source>
        <dbReference type="ARBA" id="ARBA00023274"/>
    </source>
</evidence>
<evidence type="ECO:0000313" key="11">
    <source>
        <dbReference type="EMBL" id="RGN52451.1"/>
    </source>
</evidence>
<dbReference type="InterPro" id="IPR036049">
    <property type="entry name" value="Ribosomal_uL29_sf"/>
</dbReference>
<dbReference type="SUPFAM" id="SSF46561">
    <property type="entry name" value="Ribosomal protein L29 (L29p)"/>
    <property type="match status" value="1"/>
</dbReference>
<evidence type="ECO:0000313" key="17">
    <source>
        <dbReference type="Proteomes" id="UP000285173"/>
    </source>
</evidence>
<evidence type="ECO:0000256" key="2">
    <source>
        <dbReference type="ARBA" id="ARBA00022980"/>
    </source>
</evidence>
<dbReference type="EMBL" id="WNCR01000004">
    <property type="protein sequence ID" value="MTU29833.1"/>
    <property type="molecule type" value="Genomic_DNA"/>
</dbReference>
<reference evidence="6" key="3">
    <citation type="submission" date="2022-01" db="EMBL/GenBank/DDBJ databases">
        <title>Novel bile acid biosynthetic pathways are enriched in the microbiome of centenarians.</title>
        <authorList>
            <person name="Sato Y."/>
            <person name="Atarashi K."/>
            <person name="Plichta R.D."/>
            <person name="Arai Y."/>
            <person name="Sasajima S."/>
            <person name="Kearney M.S."/>
            <person name="Suda W."/>
            <person name="Takeshita K."/>
            <person name="Sasaki T."/>
            <person name="Okamoto S."/>
            <person name="Skelly N.A."/>
            <person name="Okamura Y."/>
            <person name="Vlamakis H."/>
            <person name="Li Y."/>
            <person name="Tanoue T."/>
            <person name="Takei H."/>
            <person name="Nittono H."/>
            <person name="Narushima S."/>
            <person name="Irie J."/>
            <person name="Itoh H."/>
            <person name="Moriya K."/>
            <person name="Sugiura Y."/>
            <person name="Suematsu M."/>
            <person name="Moritoki N."/>
            <person name="Shibata S."/>
            <person name="Littman R.D."/>
            <person name="Fischbach A.M."/>
            <person name="Uwamino Y."/>
            <person name="Inoue T."/>
            <person name="Honda A."/>
            <person name="Hattori M."/>
            <person name="Murai T."/>
            <person name="Xavier J.R."/>
            <person name="Hirose N."/>
            <person name="Honda K."/>
        </authorList>
    </citation>
    <scope>NUCLEOTIDE SEQUENCE</scope>
    <source>
        <strain evidence="6">CE91-St3</strain>
    </source>
</reference>
<dbReference type="Proteomes" id="UP001055114">
    <property type="component" value="Unassembled WGS sequence"/>
</dbReference>
<dbReference type="InterPro" id="IPR001854">
    <property type="entry name" value="Ribosomal_uL29"/>
</dbReference>
<evidence type="ECO:0000313" key="7">
    <source>
        <dbReference type="EMBL" id="MTU29833.1"/>
    </source>
</evidence>
<dbReference type="Proteomes" id="UP000286260">
    <property type="component" value="Unassembled WGS sequence"/>
</dbReference>
<evidence type="ECO:0000313" key="9">
    <source>
        <dbReference type="EMBL" id="MTU68823.1"/>
    </source>
</evidence>
<dbReference type="Proteomes" id="UP000448908">
    <property type="component" value="Unassembled WGS sequence"/>
</dbReference>
<evidence type="ECO:0000313" key="10">
    <source>
        <dbReference type="EMBL" id="MTV01167.1"/>
    </source>
</evidence>
<dbReference type="EMBL" id="WNDD01000005">
    <property type="protein sequence ID" value="MTV01167.1"/>
    <property type="molecule type" value="Genomic_DNA"/>
</dbReference>
<comment type="similarity">
    <text evidence="1 5">Belongs to the universal ribosomal protein uL29 family.</text>
</comment>
<dbReference type="EMBL" id="WNDA01000008">
    <property type="protein sequence ID" value="MTU68823.1"/>
    <property type="molecule type" value="Genomic_DNA"/>
</dbReference>
<dbReference type="RefSeq" id="WP_005634744.1">
    <property type="nucleotide sequence ID" value="NZ_BAABYG010000001.1"/>
</dbReference>
<keyword evidence="2 5" id="KW-0689">Ribosomal protein</keyword>
<dbReference type="EMBL" id="QSUP01000006">
    <property type="protein sequence ID" value="RGN52451.1"/>
    <property type="molecule type" value="Genomic_DNA"/>
</dbReference>
<dbReference type="Proteomes" id="UP000283732">
    <property type="component" value="Unassembled WGS sequence"/>
</dbReference>
<evidence type="ECO:0000313" key="8">
    <source>
        <dbReference type="EMBL" id="MTU38785.1"/>
    </source>
</evidence>
<proteinExistence type="inferred from homology"/>
<evidence type="ECO:0000313" key="18">
    <source>
        <dbReference type="Proteomes" id="UP000286260"/>
    </source>
</evidence>
<protein>
    <recommendedName>
        <fullName evidence="4 5">Large ribosomal subunit protein uL29</fullName>
    </recommendedName>
</protein>
<dbReference type="Pfam" id="PF00831">
    <property type="entry name" value="Ribosomal_L29"/>
    <property type="match status" value="1"/>
</dbReference>
<reference evidence="15 16" key="1">
    <citation type="submission" date="2018-08" db="EMBL/GenBank/DDBJ databases">
        <title>A genome reference for cultivated species of the human gut microbiota.</title>
        <authorList>
            <person name="Zou Y."/>
            <person name="Xue W."/>
            <person name="Luo G."/>
        </authorList>
    </citation>
    <scope>NUCLEOTIDE SEQUENCE [LARGE SCALE GENOMIC DNA]</scope>
    <source>
        <strain evidence="14 16">AM16-50</strain>
        <strain evidence="13 18">AM34-17</strain>
        <strain evidence="12 17">AM50-15</strain>
        <strain evidence="11 15">OM05-11AA</strain>
    </source>
</reference>
<dbReference type="AlphaFoldDB" id="A0A351DZW0"/>